<gene>
    <name evidence="1" type="ORF">BT96DRAFT_774739</name>
</gene>
<reference evidence="1" key="1">
    <citation type="journal article" date="2019" name="Environ. Microbiol.">
        <title>Fungal ecological strategies reflected in gene transcription - a case study of two litter decomposers.</title>
        <authorList>
            <person name="Barbi F."/>
            <person name="Kohler A."/>
            <person name="Barry K."/>
            <person name="Baskaran P."/>
            <person name="Daum C."/>
            <person name="Fauchery L."/>
            <person name="Ihrmark K."/>
            <person name="Kuo A."/>
            <person name="LaButti K."/>
            <person name="Lipzen A."/>
            <person name="Morin E."/>
            <person name="Grigoriev I.V."/>
            <person name="Henrissat B."/>
            <person name="Lindahl B."/>
            <person name="Martin F."/>
        </authorList>
    </citation>
    <scope>NUCLEOTIDE SEQUENCE</scope>
    <source>
        <strain evidence="1">JB14</strain>
    </source>
</reference>
<evidence type="ECO:0000313" key="2">
    <source>
        <dbReference type="Proteomes" id="UP000799118"/>
    </source>
</evidence>
<keyword evidence="2" id="KW-1185">Reference proteome</keyword>
<sequence>RALLDRLLSEKERVEKYIDAHQALMSPIRQIPSETLAEIFIWCFPYGIRSLEHAPLLVTTVCRHWRSVALNTAILWSSLHIHLPPHLSEAVASRRAAGVAVWLERSCTLPISISL</sequence>
<evidence type="ECO:0000313" key="1">
    <source>
        <dbReference type="EMBL" id="KAE9387780.1"/>
    </source>
</evidence>
<protein>
    <submittedName>
        <fullName evidence="1">Uncharacterized protein</fullName>
    </submittedName>
</protein>
<dbReference type="OrthoDB" id="3139399at2759"/>
<dbReference type="AlphaFoldDB" id="A0A6A4GR57"/>
<dbReference type="EMBL" id="ML769781">
    <property type="protein sequence ID" value="KAE9387780.1"/>
    <property type="molecule type" value="Genomic_DNA"/>
</dbReference>
<name>A0A6A4GR57_9AGAR</name>
<feature type="non-terminal residue" evidence="1">
    <location>
        <position position="115"/>
    </location>
</feature>
<feature type="non-terminal residue" evidence="1">
    <location>
        <position position="1"/>
    </location>
</feature>
<organism evidence="1 2">
    <name type="scientific">Gymnopus androsaceus JB14</name>
    <dbReference type="NCBI Taxonomy" id="1447944"/>
    <lineage>
        <taxon>Eukaryota</taxon>
        <taxon>Fungi</taxon>
        <taxon>Dikarya</taxon>
        <taxon>Basidiomycota</taxon>
        <taxon>Agaricomycotina</taxon>
        <taxon>Agaricomycetes</taxon>
        <taxon>Agaricomycetidae</taxon>
        <taxon>Agaricales</taxon>
        <taxon>Marasmiineae</taxon>
        <taxon>Omphalotaceae</taxon>
        <taxon>Gymnopus</taxon>
    </lineage>
</organism>
<dbReference type="Proteomes" id="UP000799118">
    <property type="component" value="Unassembled WGS sequence"/>
</dbReference>
<accession>A0A6A4GR57</accession>
<proteinExistence type="predicted"/>